<dbReference type="Proteomes" id="UP000789901">
    <property type="component" value="Unassembled WGS sequence"/>
</dbReference>
<reference evidence="2 3" key="1">
    <citation type="submission" date="2021-06" db="EMBL/GenBank/DDBJ databases">
        <authorList>
            <person name="Kallberg Y."/>
            <person name="Tangrot J."/>
            <person name="Rosling A."/>
        </authorList>
    </citation>
    <scope>NUCLEOTIDE SEQUENCE [LARGE SCALE GENOMIC DNA]</scope>
    <source>
        <strain evidence="2 3">120-4 pot B 10/14</strain>
    </source>
</reference>
<name>A0ABN7VVW4_GIGMA</name>
<feature type="transmembrane region" description="Helical" evidence="1">
    <location>
        <begin position="93"/>
        <end position="117"/>
    </location>
</feature>
<feature type="non-terminal residue" evidence="2">
    <location>
        <position position="1"/>
    </location>
</feature>
<keyword evidence="1" id="KW-0472">Membrane</keyword>
<gene>
    <name evidence="2" type="ORF">GMARGA_LOCUS23493</name>
</gene>
<keyword evidence="1" id="KW-1133">Transmembrane helix</keyword>
<organism evidence="2 3">
    <name type="scientific">Gigaspora margarita</name>
    <dbReference type="NCBI Taxonomy" id="4874"/>
    <lineage>
        <taxon>Eukaryota</taxon>
        <taxon>Fungi</taxon>
        <taxon>Fungi incertae sedis</taxon>
        <taxon>Mucoromycota</taxon>
        <taxon>Glomeromycotina</taxon>
        <taxon>Glomeromycetes</taxon>
        <taxon>Diversisporales</taxon>
        <taxon>Gigasporaceae</taxon>
        <taxon>Gigaspora</taxon>
    </lineage>
</organism>
<accession>A0ABN7VVW4</accession>
<comment type="caution">
    <text evidence="2">The sequence shown here is derived from an EMBL/GenBank/DDBJ whole genome shotgun (WGS) entry which is preliminary data.</text>
</comment>
<evidence type="ECO:0000313" key="3">
    <source>
        <dbReference type="Proteomes" id="UP000789901"/>
    </source>
</evidence>
<proteinExistence type="predicted"/>
<keyword evidence="1" id="KW-0812">Transmembrane</keyword>
<evidence type="ECO:0000256" key="1">
    <source>
        <dbReference type="SAM" id="Phobius"/>
    </source>
</evidence>
<dbReference type="EMBL" id="CAJVQB010023837">
    <property type="protein sequence ID" value="CAG8802792.1"/>
    <property type="molecule type" value="Genomic_DNA"/>
</dbReference>
<sequence length="118" mass="13650">PLYSTGFSFILFYHYYTSTVYGQLQDCVIYSSSTNDLLDYKSFDGFGVDTTYDGSLLIMFKNNENHYKYINAQLPDGSVIDINLNVLDKNVTIIFLVTMQYYFYFMIKTLIAICKLLG</sequence>
<protein>
    <submittedName>
        <fullName evidence="2">27874_t:CDS:1</fullName>
    </submittedName>
</protein>
<evidence type="ECO:0000313" key="2">
    <source>
        <dbReference type="EMBL" id="CAG8802792.1"/>
    </source>
</evidence>
<keyword evidence="3" id="KW-1185">Reference proteome</keyword>